<dbReference type="Proteomes" id="UP000276776">
    <property type="component" value="Unassembled WGS sequence"/>
</dbReference>
<proteinExistence type="predicted"/>
<dbReference type="EMBL" id="UYYF01004423">
    <property type="protein sequence ID" value="VDN03879.1"/>
    <property type="molecule type" value="Genomic_DNA"/>
</dbReference>
<evidence type="ECO:0000313" key="1">
    <source>
        <dbReference type="EMBL" id="VDN03879.1"/>
    </source>
</evidence>
<reference evidence="1 2" key="2">
    <citation type="submission" date="2018-11" db="EMBL/GenBank/DDBJ databases">
        <authorList>
            <consortium name="Pathogen Informatics"/>
        </authorList>
    </citation>
    <scope>NUCLEOTIDE SEQUENCE [LARGE SCALE GENOMIC DNA]</scope>
</reference>
<reference evidence="3" key="1">
    <citation type="submission" date="2017-02" db="UniProtKB">
        <authorList>
            <consortium name="WormBaseParasite"/>
        </authorList>
    </citation>
    <scope>IDENTIFICATION</scope>
</reference>
<protein>
    <submittedName>
        <fullName evidence="1 3">Uncharacterized protein</fullName>
    </submittedName>
</protein>
<dbReference type="AlphaFoldDB" id="A0A0N5D125"/>
<name>A0A0N5D125_THECL</name>
<evidence type="ECO:0000313" key="2">
    <source>
        <dbReference type="Proteomes" id="UP000276776"/>
    </source>
</evidence>
<dbReference type="WBParaSite" id="TCLT_0000652901-mRNA-1">
    <property type="protein sequence ID" value="TCLT_0000652901-mRNA-1"/>
    <property type="gene ID" value="TCLT_0000652901"/>
</dbReference>
<organism evidence="3">
    <name type="scientific">Thelazia callipaeda</name>
    <name type="common">Oriental eyeworm</name>
    <name type="synonym">Parasitic nematode</name>
    <dbReference type="NCBI Taxonomy" id="103827"/>
    <lineage>
        <taxon>Eukaryota</taxon>
        <taxon>Metazoa</taxon>
        <taxon>Ecdysozoa</taxon>
        <taxon>Nematoda</taxon>
        <taxon>Chromadorea</taxon>
        <taxon>Rhabditida</taxon>
        <taxon>Spirurina</taxon>
        <taxon>Spiruromorpha</taxon>
        <taxon>Thelazioidea</taxon>
        <taxon>Thelaziidae</taxon>
        <taxon>Thelazia</taxon>
    </lineage>
</organism>
<gene>
    <name evidence="1" type="ORF">TCLT_LOCUS6518</name>
</gene>
<keyword evidence="2" id="KW-1185">Reference proteome</keyword>
<sequence length="29" mass="3412">MQEAQRRGINQTKWTQKLTSECVEPSAQY</sequence>
<accession>A0A0N5D125</accession>
<evidence type="ECO:0000313" key="3">
    <source>
        <dbReference type="WBParaSite" id="TCLT_0000652901-mRNA-1"/>
    </source>
</evidence>